<accession>A0A836CHS9</accession>
<gene>
    <name evidence="1" type="ORF">JKP88DRAFT_288352</name>
</gene>
<protein>
    <submittedName>
        <fullName evidence="1">Uncharacterized protein</fullName>
    </submittedName>
</protein>
<comment type="caution">
    <text evidence="1">The sequence shown here is derived from an EMBL/GenBank/DDBJ whole genome shotgun (WGS) entry which is preliminary data.</text>
</comment>
<proteinExistence type="predicted"/>
<name>A0A836CHS9_9STRA</name>
<dbReference type="Proteomes" id="UP000664859">
    <property type="component" value="Unassembled WGS sequence"/>
</dbReference>
<reference evidence="1" key="1">
    <citation type="submission" date="2021-02" db="EMBL/GenBank/DDBJ databases">
        <title>First Annotated Genome of the Yellow-green Alga Tribonema minus.</title>
        <authorList>
            <person name="Mahan K.M."/>
        </authorList>
    </citation>
    <scope>NUCLEOTIDE SEQUENCE</scope>
    <source>
        <strain evidence="1">UTEX B ZZ1240</strain>
    </source>
</reference>
<keyword evidence="2" id="KW-1185">Reference proteome</keyword>
<dbReference type="AlphaFoldDB" id="A0A836CHS9"/>
<evidence type="ECO:0000313" key="1">
    <source>
        <dbReference type="EMBL" id="KAG5187075.1"/>
    </source>
</evidence>
<dbReference type="EMBL" id="JAFCMP010000096">
    <property type="protein sequence ID" value="KAG5187075.1"/>
    <property type="molecule type" value="Genomic_DNA"/>
</dbReference>
<evidence type="ECO:0000313" key="2">
    <source>
        <dbReference type="Proteomes" id="UP000664859"/>
    </source>
</evidence>
<sequence>MQSAPAVFGLRGVERDPAWCTRTEGRLGVQFQPPGQCPHCALRPAPPLRITARSSIDGPMRAGRRVAWLSEATSLTAVVCLQGPWWDRRRAAIAPHPSPLER</sequence>
<organism evidence="1 2">
    <name type="scientific">Tribonema minus</name>
    <dbReference type="NCBI Taxonomy" id="303371"/>
    <lineage>
        <taxon>Eukaryota</taxon>
        <taxon>Sar</taxon>
        <taxon>Stramenopiles</taxon>
        <taxon>Ochrophyta</taxon>
        <taxon>PX clade</taxon>
        <taxon>Xanthophyceae</taxon>
        <taxon>Tribonematales</taxon>
        <taxon>Tribonemataceae</taxon>
        <taxon>Tribonema</taxon>
    </lineage>
</organism>